<name>A0A2P6M710_9GAMM</name>
<sequence>MPAPIGAHPGESRVSKQLSERTVDALLDKLGGDDAFRTSFMANPKAATVSLNTDDPATDGLPEAPITRLARKEAFQKSRAVIRQRLLASRVPFEPINFHLPE</sequence>
<proteinExistence type="predicted"/>
<evidence type="ECO:0000313" key="1">
    <source>
        <dbReference type="EMBL" id="PRH81760.1"/>
    </source>
</evidence>
<gene>
    <name evidence="1" type="ORF">C6N40_11070</name>
</gene>
<reference evidence="1 2" key="1">
    <citation type="submission" date="2018-03" db="EMBL/GenBank/DDBJ databases">
        <title>Arenimonas caeni sp. nov., isolated from activated sludge.</title>
        <authorList>
            <person name="Liu H."/>
        </authorList>
    </citation>
    <scope>NUCLEOTIDE SEQUENCE [LARGE SCALE GENOMIC DNA]</scope>
    <source>
        <strain evidence="2">z29</strain>
    </source>
</reference>
<dbReference type="OrthoDB" id="5966690at2"/>
<comment type="caution">
    <text evidence="1">The sequence shown here is derived from an EMBL/GenBank/DDBJ whole genome shotgun (WGS) entry which is preliminary data.</text>
</comment>
<dbReference type="InterPro" id="IPR030976">
    <property type="entry name" value="Mod_pep_NH_fam"/>
</dbReference>
<dbReference type="EMBL" id="PVLF01000018">
    <property type="protein sequence ID" value="PRH81760.1"/>
    <property type="molecule type" value="Genomic_DNA"/>
</dbReference>
<protein>
    <submittedName>
        <fullName evidence="1">Uncharacterized protein</fullName>
    </submittedName>
</protein>
<keyword evidence="2" id="KW-1185">Reference proteome</keyword>
<evidence type="ECO:0000313" key="2">
    <source>
        <dbReference type="Proteomes" id="UP000241736"/>
    </source>
</evidence>
<dbReference type="Proteomes" id="UP000241736">
    <property type="component" value="Unassembled WGS sequence"/>
</dbReference>
<dbReference type="NCBIfam" id="TIGR04509">
    <property type="entry name" value="mod_pep_NH_fam"/>
    <property type="match status" value="1"/>
</dbReference>
<dbReference type="AlphaFoldDB" id="A0A2P6M710"/>
<organism evidence="1 2">
    <name type="scientific">Arenimonas caeni</name>
    <dbReference type="NCBI Taxonomy" id="2058085"/>
    <lineage>
        <taxon>Bacteria</taxon>
        <taxon>Pseudomonadati</taxon>
        <taxon>Pseudomonadota</taxon>
        <taxon>Gammaproteobacteria</taxon>
        <taxon>Lysobacterales</taxon>
        <taxon>Lysobacteraceae</taxon>
        <taxon>Arenimonas</taxon>
    </lineage>
</organism>
<accession>A0A2P6M710</accession>